<accession>A0A0F9AP36</accession>
<organism evidence="1">
    <name type="scientific">marine sediment metagenome</name>
    <dbReference type="NCBI Taxonomy" id="412755"/>
    <lineage>
        <taxon>unclassified sequences</taxon>
        <taxon>metagenomes</taxon>
        <taxon>ecological metagenomes</taxon>
    </lineage>
</organism>
<dbReference type="Gene3D" id="3.40.50.300">
    <property type="entry name" value="P-loop containing nucleotide triphosphate hydrolases"/>
    <property type="match status" value="1"/>
</dbReference>
<evidence type="ECO:0000313" key="1">
    <source>
        <dbReference type="EMBL" id="KKL11170.1"/>
    </source>
</evidence>
<protein>
    <recommendedName>
        <fullName evidence="2">Thymidylate kinase-like domain-containing protein</fullName>
    </recommendedName>
</protein>
<reference evidence="1" key="1">
    <citation type="journal article" date="2015" name="Nature">
        <title>Complex archaea that bridge the gap between prokaryotes and eukaryotes.</title>
        <authorList>
            <person name="Spang A."/>
            <person name="Saw J.H."/>
            <person name="Jorgensen S.L."/>
            <person name="Zaremba-Niedzwiedzka K."/>
            <person name="Martijn J."/>
            <person name="Lind A.E."/>
            <person name="van Eijk R."/>
            <person name="Schleper C."/>
            <person name="Guy L."/>
            <person name="Ettema T.J."/>
        </authorList>
    </citation>
    <scope>NUCLEOTIDE SEQUENCE</scope>
</reference>
<sequence length="127" mass="14960">VNRDVKRLNKKGRIIFIEFSRPNYVHSLQNFAKEIMDKSLIVYIDCSFETCWKRNVRRHEAALSAGVDNHLVPREEMEETYLHDDKDELLRFGEESKMPIVVVNTDYEGTAHYKGIIEKITKAVRDF</sequence>
<comment type="caution">
    <text evidence="1">The sequence shown here is derived from an EMBL/GenBank/DDBJ whole genome shotgun (WGS) entry which is preliminary data.</text>
</comment>
<dbReference type="InterPro" id="IPR027417">
    <property type="entry name" value="P-loop_NTPase"/>
</dbReference>
<proteinExistence type="predicted"/>
<gene>
    <name evidence="1" type="ORF">LCGC14_2548480</name>
</gene>
<dbReference type="EMBL" id="LAZR01041762">
    <property type="protein sequence ID" value="KKL11170.1"/>
    <property type="molecule type" value="Genomic_DNA"/>
</dbReference>
<evidence type="ECO:0008006" key="2">
    <source>
        <dbReference type="Google" id="ProtNLM"/>
    </source>
</evidence>
<feature type="non-terminal residue" evidence="1">
    <location>
        <position position="1"/>
    </location>
</feature>
<dbReference type="SUPFAM" id="SSF52540">
    <property type="entry name" value="P-loop containing nucleoside triphosphate hydrolases"/>
    <property type="match status" value="1"/>
</dbReference>
<dbReference type="AlphaFoldDB" id="A0A0F9AP36"/>
<name>A0A0F9AP36_9ZZZZ</name>